<feature type="transmembrane region" description="Helical" evidence="1">
    <location>
        <begin position="72"/>
        <end position="93"/>
    </location>
</feature>
<dbReference type="Proteomes" id="UP000309676">
    <property type="component" value="Unassembled WGS sequence"/>
</dbReference>
<keyword evidence="1" id="KW-0812">Transmembrane</keyword>
<accession>A0A5R9G4L8</accession>
<evidence type="ECO:0000313" key="3">
    <source>
        <dbReference type="Proteomes" id="UP000309676"/>
    </source>
</evidence>
<dbReference type="EMBL" id="VCIW01000017">
    <property type="protein sequence ID" value="TLS49989.1"/>
    <property type="molecule type" value="Genomic_DNA"/>
</dbReference>
<protein>
    <submittedName>
        <fullName evidence="2">DUF2933 domain-containing protein</fullName>
    </submittedName>
</protein>
<reference evidence="2 3" key="1">
    <citation type="submission" date="2019-05" db="EMBL/GenBank/DDBJ databases">
        <authorList>
            <person name="Narsing Rao M.P."/>
            <person name="Li W.J."/>
        </authorList>
    </citation>
    <scope>NUCLEOTIDE SEQUENCE [LARGE SCALE GENOMIC DNA]</scope>
    <source>
        <strain evidence="2 3">SYSU_K30003</strain>
    </source>
</reference>
<keyword evidence="1" id="KW-1133">Transmembrane helix</keyword>
<comment type="caution">
    <text evidence="2">The sequence shown here is derived from an EMBL/GenBank/DDBJ whole genome shotgun (WGS) entry which is preliminary data.</text>
</comment>
<dbReference type="RefSeq" id="WP_138196473.1">
    <property type="nucleotide sequence ID" value="NZ_VCIW01000017.1"/>
</dbReference>
<feature type="transmembrane region" description="Helical" evidence="1">
    <location>
        <begin position="44"/>
        <end position="66"/>
    </location>
</feature>
<evidence type="ECO:0000256" key="1">
    <source>
        <dbReference type="SAM" id="Phobius"/>
    </source>
</evidence>
<evidence type="ECO:0000313" key="2">
    <source>
        <dbReference type="EMBL" id="TLS49989.1"/>
    </source>
</evidence>
<dbReference type="Pfam" id="PF11666">
    <property type="entry name" value="DUF2933"/>
    <property type="match status" value="1"/>
</dbReference>
<gene>
    <name evidence="2" type="ORF">FE782_21860</name>
</gene>
<organism evidence="2 3">
    <name type="scientific">Paenibacillus antri</name>
    <dbReference type="NCBI Taxonomy" id="2582848"/>
    <lineage>
        <taxon>Bacteria</taxon>
        <taxon>Bacillati</taxon>
        <taxon>Bacillota</taxon>
        <taxon>Bacilli</taxon>
        <taxon>Bacillales</taxon>
        <taxon>Paenibacillaceae</taxon>
        <taxon>Paenibacillus</taxon>
    </lineage>
</organism>
<proteinExistence type="predicted"/>
<dbReference type="AlphaFoldDB" id="A0A5R9G4L8"/>
<sequence length="102" mass="11662">MIPVYNDGVKKIQANKREGRAMNCCHEDHSKEGKAPQKHRRLHSWLMIVGCVLPIVLVAVILFTGIDLGTWGNYLPILLVLICPLMHLVMMPLMMGKRKHRH</sequence>
<dbReference type="InterPro" id="IPR021682">
    <property type="entry name" value="DUF2933"/>
</dbReference>
<keyword evidence="3" id="KW-1185">Reference proteome</keyword>
<keyword evidence="1" id="KW-0472">Membrane</keyword>
<name>A0A5R9G4L8_9BACL</name>